<comment type="caution">
    <text evidence="6">The sequence shown here is derived from an EMBL/GenBank/DDBJ whole genome shotgun (WGS) entry which is preliminary data.</text>
</comment>
<keyword evidence="2 4" id="KW-0238">DNA-binding</keyword>
<evidence type="ECO:0000313" key="7">
    <source>
        <dbReference type="Proteomes" id="UP001205601"/>
    </source>
</evidence>
<dbReference type="Pfam" id="PF00440">
    <property type="entry name" value="TetR_N"/>
    <property type="match status" value="1"/>
</dbReference>
<dbReference type="Proteomes" id="UP001205601">
    <property type="component" value="Unassembled WGS sequence"/>
</dbReference>
<dbReference type="EMBL" id="JAOCQF010000003">
    <property type="protein sequence ID" value="MCT8331221.1"/>
    <property type="molecule type" value="Genomic_DNA"/>
</dbReference>
<evidence type="ECO:0000256" key="1">
    <source>
        <dbReference type="ARBA" id="ARBA00023015"/>
    </source>
</evidence>
<dbReference type="InterPro" id="IPR001647">
    <property type="entry name" value="HTH_TetR"/>
</dbReference>
<dbReference type="Gene3D" id="1.10.357.10">
    <property type="entry name" value="Tetracycline Repressor, domain 2"/>
    <property type="match status" value="1"/>
</dbReference>
<dbReference type="PANTHER" id="PTHR30055:SF234">
    <property type="entry name" value="HTH-TYPE TRANSCRIPTIONAL REGULATOR BETI"/>
    <property type="match status" value="1"/>
</dbReference>
<dbReference type="InterPro" id="IPR009057">
    <property type="entry name" value="Homeodomain-like_sf"/>
</dbReference>
<evidence type="ECO:0000256" key="2">
    <source>
        <dbReference type="ARBA" id="ARBA00023125"/>
    </source>
</evidence>
<keyword evidence="7" id="KW-1185">Reference proteome</keyword>
<dbReference type="RefSeq" id="WP_261497100.1">
    <property type="nucleotide sequence ID" value="NZ_JAOCQF010000003.1"/>
</dbReference>
<name>A0ABT2NQP6_9RHOB</name>
<feature type="DNA-binding region" description="H-T-H motif" evidence="4">
    <location>
        <begin position="33"/>
        <end position="52"/>
    </location>
</feature>
<keyword evidence="3" id="KW-0804">Transcription</keyword>
<keyword evidence="1" id="KW-0805">Transcription regulation</keyword>
<dbReference type="Pfam" id="PF17932">
    <property type="entry name" value="TetR_C_24"/>
    <property type="match status" value="1"/>
</dbReference>
<feature type="domain" description="HTH tetR-type" evidence="5">
    <location>
        <begin position="10"/>
        <end position="70"/>
    </location>
</feature>
<dbReference type="Gene3D" id="1.10.10.60">
    <property type="entry name" value="Homeodomain-like"/>
    <property type="match status" value="1"/>
</dbReference>
<accession>A0ABT2NQP6</accession>
<dbReference type="PANTHER" id="PTHR30055">
    <property type="entry name" value="HTH-TYPE TRANSCRIPTIONAL REGULATOR RUTR"/>
    <property type="match status" value="1"/>
</dbReference>
<dbReference type="InterPro" id="IPR041490">
    <property type="entry name" value="KstR2_TetR_C"/>
</dbReference>
<sequence>MARPIASDHDDKRHAILKTAARLFAEEGYGRASMAQVAAACGISKANIYHYYPGKEALLFDILDTHLSSLRDRVTGLVFDSEDPGAQLRAIVAELLLAYEGADAEHGVQLNAIRALPETSQEILRGYQRDLVQVVRDRLRRLAPASVAEDRERLRAVTMSVFAMTNWHYQWDGKADRAAREAYANLVCDLVIGGLRRLD</sequence>
<dbReference type="InterPro" id="IPR036271">
    <property type="entry name" value="Tet_transcr_reg_TetR-rel_C_sf"/>
</dbReference>
<dbReference type="InterPro" id="IPR050109">
    <property type="entry name" value="HTH-type_TetR-like_transc_reg"/>
</dbReference>
<protein>
    <submittedName>
        <fullName evidence="6">TetR/AcrR family transcriptional regulator</fullName>
    </submittedName>
</protein>
<gene>
    <name evidence="6" type="ORF">N5I32_17010</name>
</gene>
<organism evidence="6 7">
    <name type="scientific">Albidovulum sediminis</name>
    <dbReference type="NCBI Taxonomy" id="3066345"/>
    <lineage>
        <taxon>Bacteria</taxon>
        <taxon>Pseudomonadati</taxon>
        <taxon>Pseudomonadota</taxon>
        <taxon>Alphaproteobacteria</taxon>
        <taxon>Rhodobacterales</taxon>
        <taxon>Paracoccaceae</taxon>
        <taxon>Albidovulum</taxon>
    </lineage>
</organism>
<evidence type="ECO:0000313" key="6">
    <source>
        <dbReference type="EMBL" id="MCT8331221.1"/>
    </source>
</evidence>
<evidence type="ECO:0000256" key="3">
    <source>
        <dbReference type="ARBA" id="ARBA00023163"/>
    </source>
</evidence>
<reference evidence="7" key="1">
    <citation type="submission" date="2023-07" db="EMBL/GenBank/DDBJ databases">
        <title>Defluviimonas sediminis sp. nov., isolated from mangrove sediment.</title>
        <authorList>
            <person name="Liu L."/>
            <person name="Li J."/>
            <person name="Huang Y."/>
            <person name="Pan J."/>
            <person name="Li M."/>
        </authorList>
    </citation>
    <scope>NUCLEOTIDE SEQUENCE [LARGE SCALE GENOMIC DNA]</scope>
    <source>
        <strain evidence="7">FT324</strain>
    </source>
</reference>
<dbReference type="PRINTS" id="PR00455">
    <property type="entry name" value="HTHTETR"/>
</dbReference>
<evidence type="ECO:0000259" key="5">
    <source>
        <dbReference type="PROSITE" id="PS50977"/>
    </source>
</evidence>
<proteinExistence type="predicted"/>
<dbReference type="SUPFAM" id="SSF48498">
    <property type="entry name" value="Tetracyclin repressor-like, C-terminal domain"/>
    <property type="match status" value="1"/>
</dbReference>
<evidence type="ECO:0000256" key="4">
    <source>
        <dbReference type="PROSITE-ProRule" id="PRU00335"/>
    </source>
</evidence>
<dbReference type="SUPFAM" id="SSF46689">
    <property type="entry name" value="Homeodomain-like"/>
    <property type="match status" value="1"/>
</dbReference>
<dbReference type="PROSITE" id="PS50977">
    <property type="entry name" value="HTH_TETR_2"/>
    <property type="match status" value="1"/>
</dbReference>